<evidence type="ECO:0000313" key="3">
    <source>
        <dbReference type="Proteomes" id="UP001157418"/>
    </source>
</evidence>
<evidence type="ECO:0000313" key="2">
    <source>
        <dbReference type="EMBL" id="CAH1418708.1"/>
    </source>
</evidence>
<proteinExistence type="predicted"/>
<comment type="caution">
    <text evidence="2">The sequence shown here is derived from an EMBL/GenBank/DDBJ whole genome shotgun (WGS) entry which is preliminary data.</text>
</comment>
<keyword evidence="1" id="KW-0472">Membrane</keyword>
<sequence>MLQISVCGDSDDDSSRGVLETSGQWLGRSRGKFYEIRSFEFFYHSILFLALSTLATGLRRMPQNLKFHGSSSVIYPLHRVKALIFLYCFFEQRNYKNSFLL</sequence>
<feature type="transmembrane region" description="Helical" evidence="1">
    <location>
        <begin position="41"/>
        <end position="58"/>
    </location>
</feature>
<dbReference type="Proteomes" id="UP001157418">
    <property type="component" value="Unassembled WGS sequence"/>
</dbReference>
<keyword evidence="1" id="KW-0812">Transmembrane</keyword>
<protein>
    <submittedName>
        <fullName evidence="2">Uncharacterized protein</fullName>
    </submittedName>
</protein>
<name>A0AAU9MD18_9ASTR</name>
<evidence type="ECO:0000256" key="1">
    <source>
        <dbReference type="SAM" id="Phobius"/>
    </source>
</evidence>
<keyword evidence="3" id="KW-1185">Reference proteome</keyword>
<dbReference type="EMBL" id="CAKMRJ010000113">
    <property type="protein sequence ID" value="CAH1418708.1"/>
    <property type="molecule type" value="Genomic_DNA"/>
</dbReference>
<accession>A0AAU9MD18</accession>
<keyword evidence="1" id="KW-1133">Transmembrane helix</keyword>
<reference evidence="2 3" key="1">
    <citation type="submission" date="2022-01" db="EMBL/GenBank/DDBJ databases">
        <authorList>
            <person name="Xiong W."/>
            <person name="Schranz E."/>
        </authorList>
    </citation>
    <scope>NUCLEOTIDE SEQUENCE [LARGE SCALE GENOMIC DNA]</scope>
</reference>
<dbReference type="AlphaFoldDB" id="A0AAU9MD18"/>
<gene>
    <name evidence="2" type="ORF">LVIROSA_LOCUS6289</name>
</gene>
<organism evidence="2 3">
    <name type="scientific">Lactuca virosa</name>
    <dbReference type="NCBI Taxonomy" id="75947"/>
    <lineage>
        <taxon>Eukaryota</taxon>
        <taxon>Viridiplantae</taxon>
        <taxon>Streptophyta</taxon>
        <taxon>Embryophyta</taxon>
        <taxon>Tracheophyta</taxon>
        <taxon>Spermatophyta</taxon>
        <taxon>Magnoliopsida</taxon>
        <taxon>eudicotyledons</taxon>
        <taxon>Gunneridae</taxon>
        <taxon>Pentapetalae</taxon>
        <taxon>asterids</taxon>
        <taxon>campanulids</taxon>
        <taxon>Asterales</taxon>
        <taxon>Asteraceae</taxon>
        <taxon>Cichorioideae</taxon>
        <taxon>Cichorieae</taxon>
        <taxon>Lactucinae</taxon>
        <taxon>Lactuca</taxon>
    </lineage>
</organism>